<dbReference type="Pfam" id="PF14223">
    <property type="entry name" value="Retrotran_gag_2"/>
    <property type="match status" value="1"/>
</dbReference>
<organism evidence="1">
    <name type="scientific">Sesamum radiatum</name>
    <name type="common">Black benniseed</name>
    <dbReference type="NCBI Taxonomy" id="300843"/>
    <lineage>
        <taxon>Eukaryota</taxon>
        <taxon>Viridiplantae</taxon>
        <taxon>Streptophyta</taxon>
        <taxon>Embryophyta</taxon>
        <taxon>Tracheophyta</taxon>
        <taxon>Spermatophyta</taxon>
        <taxon>Magnoliopsida</taxon>
        <taxon>eudicotyledons</taxon>
        <taxon>Gunneridae</taxon>
        <taxon>Pentapetalae</taxon>
        <taxon>asterids</taxon>
        <taxon>lamiids</taxon>
        <taxon>Lamiales</taxon>
        <taxon>Pedaliaceae</taxon>
        <taxon>Sesamum</taxon>
    </lineage>
</organism>
<evidence type="ECO:0000313" key="1">
    <source>
        <dbReference type="EMBL" id="KAL0392959.1"/>
    </source>
</evidence>
<comment type="caution">
    <text evidence="1">The sequence shown here is derived from an EMBL/GenBank/DDBJ whole genome shotgun (WGS) entry which is preliminary data.</text>
</comment>
<reference evidence="1" key="1">
    <citation type="submission" date="2020-06" db="EMBL/GenBank/DDBJ databases">
        <authorList>
            <person name="Li T."/>
            <person name="Hu X."/>
            <person name="Zhang T."/>
            <person name="Song X."/>
            <person name="Zhang H."/>
            <person name="Dai N."/>
            <person name="Sheng W."/>
            <person name="Hou X."/>
            <person name="Wei L."/>
        </authorList>
    </citation>
    <scope>NUCLEOTIDE SEQUENCE</scope>
    <source>
        <strain evidence="1">G02</strain>
        <tissue evidence="1">Leaf</tissue>
    </source>
</reference>
<proteinExistence type="predicted"/>
<reference evidence="1" key="2">
    <citation type="journal article" date="2024" name="Plant">
        <title>Genomic evolution and insights into agronomic trait innovations of Sesamum species.</title>
        <authorList>
            <person name="Miao H."/>
            <person name="Wang L."/>
            <person name="Qu L."/>
            <person name="Liu H."/>
            <person name="Sun Y."/>
            <person name="Le M."/>
            <person name="Wang Q."/>
            <person name="Wei S."/>
            <person name="Zheng Y."/>
            <person name="Lin W."/>
            <person name="Duan Y."/>
            <person name="Cao H."/>
            <person name="Xiong S."/>
            <person name="Wang X."/>
            <person name="Wei L."/>
            <person name="Li C."/>
            <person name="Ma Q."/>
            <person name="Ju M."/>
            <person name="Zhao R."/>
            <person name="Li G."/>
            <person name="Mu C."/>
            <person name="Tian Q."/>
            <person name="Mei H."/>
            <person name="Zhang T."/>
            <person name="Gao T."/>
            <person name="Zhang H."/>
        </authorList>
    </citation>
    <scope>NUCLEOTIDE SEQUENCE</scope>
    <source>
        <strain evidence="1">G02</strain>
    </source>
</reference>
<dbReference type="EMBL" id="JACGWJ010000010">
    <property type="protein sequence ID" value="KAL0392959.1"/>
    <property type="molecule type" value="Genomic_DNA"/>
</dbReference>
<sequence length="111" mass="12624">MNSDIQQQYDKLDNIAPIMLFTKDVYAVSDKYIKYASTKVFLGPMADGSSVQEHGVEMLSLVEKLENLKVGLYNDTYKDVILQSLPPPYEPFIINYNMNGLEKSIHKLTTT</sequence>
<dbReference type="AlphaFoldDB" id="A0AAW2SLG1"/>
<name>A0AAW2SLG1_SESRA</name>
<gene>
    <name evidence="1" type="ORF">Sradi_2518700</name>
</gene>
<protein>
    <submittedName>
        <fullName evidence="1">Uncharacterized protein</fullName>
    </submittedName>
</protein>
<accession>A0AAW2SLG1</accession>